<comment type="caution">
    <text evidence="1">The sequence shown here is derived from an EMBL/GenBank/DDBJ whole genome shotgun (WGS) entry which is preliminary data.</text>
</comment>
<evidence type="ECO:0000313" key="2">
    <source>
        <dbReference type="Proteomes" id="UP001189429"/>
    </source>
</evidence>
<dbReference type="InterPro" id="IPR035979">
    <property type="entry name" value="RBD_domain_sf"/>
</dbReference>
<dbReference type="Proteomes" id="UP001189429">
    <property type="component" value="Unassembled WGS sequence"/>
</dbReference>
<evidence type="ECO:0008006" key="3">
    <source>
        <dbReference type="Google" id="ProtNLM"/>
    </source>
</evidence>
<dbReference type="InterPro" id="IPR012677">
    <property type="entry name" value="Nucleotide-bd_a/b_plait_sf"/>
</dbReference>
<dbReference type="EMBL" id="CAUYUJ010019519">
    <property type="protein sequence ID" value="CAK0891784.1"/>
    <property type="molecule type" value="Genomic_DNA"/>
</dbReference>
<dbReference type="Gene3D" id="3.30.70.330">
    <property type="match status" value="1"/>
</dbReference>
<accession>A0ABN9X1I2</accession>
<organism evidence="1 2">
    <name type="scientific">Prorocentrum cordatum</name>
    <dbReference type="NCBI Taxonomy" id="2364126"/>
    <lineage>
        <taxon>Eukaryota</taxon>
        <taxon>Sar</taxon>
        <taxon>Alveolata</taxon>
        <taxon>Dinophyceae</taxon>
        <taxon>Prorocentrales</taxon>
        <taxon>Prorocentraceae</taxon>
        <taxon>Prorocentrum</taxon>
    </lineage>
</organism>
<dbReference type="SUPFAM" id="SSF54928">
    <property type="entry name" value="RNA-binding domain, RBD"/>
    <property type="match status" value="1"/>
</dbReference>
<evidence type="ECO:0000313" key="1">
    <source>
        <dbReference type="EMBL" id="CAK0891784.1"/>
    </source>
</evidence>
<proteinExistence type="predicted"/>
<sequence>MVPDRKTMRNIWGQACVGTALQARELPRIHGMHHVVDQADVVSTFQDKPTSGELPFWPHVQEKASIMDATMAILNIPHTYPKSRLQRDIDLLGLPYTEFHYPDDRKNKKRSRGFAFVKFVTPEVAHMFHQLFHNRVLSDPGSPAKNVIVMRSESSTTSSQKHLENHAGAVLEPERCPLQRFAAPPGLHHTWHAWKDQSGGIVDPRASAPLLSMFEDGTVVLCRFSV</sequence>
<name>A0ABN9X1I2_9DINO</name>
<protein>
    <recommendedName>
        <fullName evidence="3">RRM domain-containing protein</fullName>
    </recommendedName>
</protein>
<reference evidence="1" key="1">
    <citation type="submission" date="2023-10" db="EMBL/GenBank/DDBJ databases">
        <authorList>
            <person name="Chen Y."/>
            <person name="Shah S."/>
            <person name="Dougan E. K."/>
            <person name="Thang M."/>
            <person name="Chan C."/>
        </authorList>
    </citation>
    <scope>NUCLEOTIDE SEQUENCE [LARGE SCALE GENOMIC DNA]</scope>
</reference>
<keyword evidence="2" id="KW-1185">Reference proteome</keyword>
<gene>
    <name evidence="1" type="ORF">PCOR1329_LOCUS71628</name>
</gene>